<dbReference type="PANTHER" id="PTHR35791">
    <property type="entry name" value="UPF0754 MEMBRANE PROTEIN YHEB"/>
    <property type="match status" value="1"/>
</dbReference>
<reference evidence="6" key="1">
    <citation type="submission" date="2020-04" db="EMBL/GenBank/DDBJ databases">
        <authorList>
            <person name="Zhang T."/>
        </authorList>
    </citation>
    <scope>NUCLEOTIDE SEQUENCE</scope>
    <source>
        <strain evidence="6">HKST-UBA01</strain>
    </source>
</reference>
<evidence type="ECO:0000256" key="5">
    <source>
        <dbReference type="ARBA" id="ARBA00023136"/>
    </source>
</evidence>
<comment type="caution">
    <text evidence="6">The sequence shown here is derived from an EMBL/GenBank/DDBJ whole genome shotgun (WGS) entry which is preliminary data.</text>
</comment>
<organism evidence="6 7">
    <name type="scientific">Eiseniibacteriota bacterium</name>
    <dbReference type="NCBI Taxonomy" id="2212470"/>
    <lineage>
        <taxon>Bacteria</taxon>
        <taxon>Candidatus Eiseniibacteriota</taxon>
    </lineage>
</organism>
<evidence type="ECO:0000313" key="7">
    <source>
        <dbReference type="Proteomes" id="UP000697710"/>
    </source>
</evidence>
<dbReference type="InterPro" id="IPR007383">
    <property type="entry name" value="DUF445"/>
</dbReference>
<name>A0A956M1R6_UNCEI</name>
<evidence type="ECO:0000256" key="2">
    <source>
        <dbReference type="ARBA" id="ARBA00008053"/>
    </source>
</evidence>
<dbReference type="AlphaFoldDB" id="A0A956M1R6"/>
<comment type="subcellular location">
    <subcellularLocation>
        <location evidence="1">Endomembrane system</location>
    </subcellularLocation>
</comment>
<dbReference type="Proteomes" id="UP000697710">
    <property type="component" value="Unassembled WGS sequence"/>
</dbReference>
<evidence type="ECO:0000313" key="6">
    <source>
        <dbReference type="EMBL" id="MCA9729213.1"/>
    </source>
</evidence>
<dbReference type="GO" id="GO:0012505">
    <property type="term" value="C:endomembrane system"/>
    <property type="evidence" value="ECO:0007669"/>
    <property type="project" value="UniProtKB-SubCell"/>
</dbReference>
<dbReference type="PANTHER" id="PTHR35791:SF1">
    <property type="entry name" value="UPF0754 MEMBRANE PROTEIN YHEB"/>
    <property type="match status" value="1"/>
</dbReference>
<keyword evidence="5" id="KW-0472">Membrane</keyword>
<proteinExistence type="inferred from homology"/>
<gene>
    <name evidence="6" type="ORF">KC729_16115</name>
</gene>
<protein>
    <submittedName>
        <fullName evidence="6">DUF445 family protein</fullName>
    </submittedName>
</protein>
<evidence type="ECO:0000256" key="3">
    <source>
        <dbReference type="ARBA" id="ARBA00022692"/>
    </source>
</evidence>
<reference evidence="6" key="2">
    <citation type="journal article" date="2021" name="Microbiome">
        <title>Successional dynamics and alternative stable states in a saline activated sludge microbial community over 9 years.</title>
        <authorList>
            <person name="Wang Y."/>
            <person name="Ye J."/>
            <person name="Ju F."/>
            <person name="Liu L."/>
            <person name="Boyd J.A."/>
            <person name="Deng Y."/>
            <person name="Parks D.H."/>
            <person name="Jiang X."/>
            <person name="Yin X."/>
            <person name="Woodcroft B.J."/>
            <person name="Tyson G.W."/>
            <person name="Hugenholtz P."/>
            <person name="Polz M.F."/>
            <person name="Zhang T."/>
        </authorList>
    </citation>
    <scope>NUCLEOTIDE SEQUENCE</scope>
    <source>
        <strain evidence="6">HKST-UBA01</strain>
    </source>
</reference>
<sequence>MDMRILLFPLVGAFIGAVTNQIAIKMLFRPYGAVRLGGWTLPFTPGVIPAQRGTIAKNIAETFEAQLFSGGEIHAFLTGPKARATVETKVDEMISGLGPIAMMARGLQPMIVDKILLAIDELAQSAVSHGAELDIGR</sequence>
<accession>A0A956M1R6</accession>
<dbReference type="EMBL" id="JAGQHR010000610">
    <property type="protein sequence ID" value="MCA9729213.1"/>
    <property type="molecule type" value="Genomic_DNA"/>
</dbReference>
<evidence type="ECO:0000256" key="1">
    <source>
        <dbReference type="ARBA" id="ARBA00004308"/>
    </source>
</evidence>
<feature type="non-terminal residue" evidence="6">
    <location>
        <position position="137"/>
    </location>
</feature>
<dbReference type="Pfam" id="PF04286">
    <property type="entry name" value="DUF445"/>
    <property type="match status" value="1"/>
</dbReference>
<evidence type="ECO:0000256" key="4">
    <source>
        <dbReference type="ARBA" id="ARBA00022989"/>
    </source>
</evidence>
<keyword evidence="3" id="KW-0812">Transmembrane</keyword>
<comment type="similarity">
    <text evidence="2">Belongs to the UPF0754 family.</text>
</comment>
<keyword evidence="4" id="KW-1133">Transmembrane helix</keyword>